<dbReference type="EMBL" id="UINC01031532">
    <property type="protein sequence ID" value="SVB17726.1"/>
    <property type="molecule type" value="Genomic_DNA"/>
</dbReference>
<feature type="domain" description="Metallo-beta-lactamase" evidence="6">
    <location>
        <begin position="49"/>
        <end position="262"/>
    </location>
</feature>
<gene>
    <name evidence="7" type="ORF">METZ01_LOCUS170580</name>
</gene>
<dbReference type="InterPro" id="IPR001279">
    <property type="entry name" value="Metallo-B-lactamas"/>
</dbReference>
<dbReference type="NCBIfam" id="NF045700">
    <property type="entry name" value="AHLLactAttM"/>
    <property type="match status" value="1"/>
</dbReference>
<dbReference type="InterPro" id="IPR036866">
    <property type="entry name" value="RibonucZ/Hydroxyglut_hydro"/>
</dbReference>
<evidence type="ECO:0000259" key="6">
    <source>
        <dbReference type="SMART" id="SM00849"/>
    </source>
</evidence>
<evidence type="ECO:0000256" key="2">
    <source>
        <dbReference type="ARBA" id="ARBA00007749"/>
    </source>
</evidence>
<dbReference type="PANTHER" id="PTHR42978:SF2">
    <property type="entry name" value="102 KBASES UNSTABLE REGION: FROM 1 TO 119443"/>
    <property type="match status" value="1"/>
</dbReference>
<sequence>KIGKIKYYMLEQTKKFNSGVKLYMFQTGTLKTKLKYIKMNQSNEDFEIPVPWFLIKHPEGDVVIDGGNAIEVAIDKHAHWGAVLNAYDPVMKKSENCVEQAKSVGTNIEDVRYLIQSHLHLDHSGGVGRFPNAIHIVQRLEYDYAFNPDWFAAPAYIRKDFDKPNIHWKYLNDKKTDFFDLYGDGVIKIIFSPGHSPGHQSILVKLPKTGHILLTIDAAYTVDHWENKCLPGLVTSSSEAADSVKKLRKVAKETNAIIVTGHDPDAWATFKKAPMLYYD</sequence>
<keyword evidence="5" id="KW-0862">Zinc</keyword>
<reference evidence="7" key="1">
    <citation type="submission" date="2018-05" db="EMBL/GenBank/DDBJ databases">
        <authorList>
            <person name="Lanie J.A."/>
            <person name="Ng W.-L."/>
            <person name="Kazmierczak K.M."/>
            <person name="Andrzejewski T.M."/>
            <person name="Davidsen T.M."/>
            <person name="Wayne K.J."/>
            <person name="Tettelin H."/>
            <person name="Glass J.I."/>
            <person name="Rusch D."/>
            <person name="Podicherti R."/>
            <person name="Tsui H.-C.T."/>
            <person name="Winkler M.E."/>
        </authorList>
    </citation>
    <scope>NUCLEOTIDE SEQUENCE</scope>
</reference>
<dbReference type="InterPro" id="IPR051013">
    <property type="entry name" value="MBL_superfamily_lactonases"/>
</dbReference>
<dbReference type="SMART" id="SM00849">
    <property type="entry name" value="Lactamase_B"/>
    <property type="match status" value="1"/>
</dbReference>
<keyword evidence="4" id="KW-0378">Hydrolase</keyword>
<dbReference type="InterPro" id="IPR054889">
    <property type="entry name" value="AHLLactAttM"/>
</dbReference>
<evidence type="ECO:0000256" key="4">
    <source>
        <dbReference type="ARBA" id="ARBA00022801"/>
    </source>
</evidence>
<dbReference type="Pfam" id="PF00753">
    <property type="entry name" value="Lactamase_B"/>
    <property type="match status" value="1"/>
</dbReference>
<evidence type="ECO:0000256" key="5">
    <source>
        <dbReference type="ARBA" id="ARBA00022833"/>
    </source>
</evidence>
<protein>
    <recommendedName>
        <fullName evidence="6">Metallo-beta-lactamase domain-containing protein</fullName>
    </recommendedName>
</protein>
<comment type="cofactor">
    <cofactor evidence="1">
        <name>Zn(2+)</name>
        <dbReference type="ChEBI" id="CHEBI:29105"/>
    </cofactor>
</comment>
<dbReference type="SUPFAM" id="SSF56281">
    <property type="entry name" value="Metallo-hydrolase/oxidoreductase"/>
    <property type="match status" value="1"/>
</dbReference>
<dbReference type="CDD" id="cd07729">
    <property type="entry name" value="AHL_lactonase_MBL-fold"/>
    <property type="match status" value="1"/>
</dbReference>
<proteinExistence type="inferred from homology"/>
<organism evidence="7">
    <name type="scientific">marine metagenome</name>
    <dbReference type="NCBI Taxonomy" id="408172"/>
    <lineage>
        <taxon>unclassified sequences</taxon>
        <taxon>metagenomes</taxon>
        <taxon>ecological metagenomes</taxon>
    </lineage>
</organism>
<feature type="non-terminal residue" evidence="7">
    <location>
        <position position="1"/>
    </location>
</feature>
<dbReference type="AlphaFoldDB" id="A0A382BV79"/>
<keyword evidence="3" id="KW-0479">Metal-binding</keyword>
<dbReference type="GO" id="GO:0016787">
    <property type="term" value="F:hydrolase activity"/>
    <property type="evidence" value="ECO:0007669"/>
    <property type="project" value="UniProtKB-KW"/>
</dbReference>
<comment type="similarity">
    <text evidence="2">Belongs to the metallo-beta-lactamase superfamily.</text>
</comment>
<evidence type="ECO:0000256" key="3">
    <source>
        <dbReference type="ARBA" id="ARBA00022723"/>
    </source>
</evidence>
<dbReference type="GO" id="GO:0046872">
    <property type="term" value="F:metal ion binding"/>
    <property type="evidence" value="ECO:0007669"/>
    <property type="project" value="UniProtKB-KW"/>
</dbReference>
<name>A0A382BV79_9ZZZZ</name>
<accession>A0A382BV79</accession>
<evidence type="ECO:0000256" key="1">
    <source>
        <dbReference type="ARBA" id="ARBA00001947"/>
    </source>
</evidence>
<evidence type="ECO:0000313" key="7">
    <source>
        <dbReference type="EMBL" id="SVB17726.1"/>
    </source>
</evidence>
<dbReference type="PANTHER" id="PTHR42978">
    <property type="entry name" value="QUORUM-QUENCHING LACTONASE YTNP-RELATED-RELATED"/>
    <property type="match status" value="1"/>
</dbReference>
<dbReference type="Gene3D" id="3.60.15.10">
    <property type="entry name" value="Ribonuclease Z/Hydroxyacylglutathione hydrolase-like"/>
    <property type="match status" value="1"/>
</dbReference>